<feature type="domain" description="DNA repair metallo-beta-lactamase" evidence="14">
    <location>
        <begin position="282"/>
        <end position="385"/>
    </location>
</feature>
<sequence>MPTGTPYHSFVLPYRIRVDDFATPLDQDVAPAPALHLLTHTHTDHINGLSAKSFGHRVVCSHDAKEMLLRHEVYAERELKQRDLRAERVRTFAHLKIDPVHHPAIAYYQGSRDLLKPIRVHEPTLFELSNNERVTITALDANHCPGAVMYLIEGSKGAVLHTGDFRAEPWFLESLSRNPYLQPYLESSTGGILHQSLDCIYLDTACAFLPLEIPSKNDATAGLIELMKLFPPNVYFYINAWTWGYEDILKAVSAAFQTKIHVDRYKYKIYQNISDPYMRLIVTRDPGCTRFHACERFDRCDHVLVDNDDEFENSTSRLGKRVIYINPVTMESASWDLYFQVVKQALIDGDEKINDLLVPLSRHSTLPELRAFVGLFRPKRIIPNTLEPSLQGLDWLCIDRMFEDCVSDSTINQALKLTPFLSNPLDQDGDLAVKNAVGSDNLAGIIQRWADSNSVRRKLEVARQYLKPPERVIVDRVLGAPGNAQASSKKVIQDAKWSDDDTDDDDEDEAGRTAHMLFAGLAGVDENETRWWVSSQNRGVKEPQSSPSNSSPKQSGPSNTALLEQFPLDLLPITPISSPLRPTKNIVRHQNPLPATPTPTHRPPKHVKRIDQKAKEDLASPITLRSSSSLHTIISSPMSKSKLSSEIDAVKYPLKERQNRTPISCMDLLVPAMGKSGLGDNLSQNQPSELPVLPPNASSNPPRLGRRVGPVSPSKVKVPTRSRSLSSRQSISPQIRSDSPQKRVQRMHKYLQRIKMGERLAQSRPDSVARSYAVKRARLVAKCTKLEAKASHALHVKKLGVEEHNNTLKSEPTVVTPAVEDDDNGINWNKSRDLAEAVRAAIANGKRVSLPALKCADSQSSQYAFR</sequence>
<comment type="subcellular location">
    <subcellularLocation>
        <location evidence="1">Nucleus</location>
    </subcellularLocation>
</comment>
<dbReference type="GO" id="GO:0005634">
    <property type="term" value="C:nucleus"/>
    <property type="evidence" value="ECO:0007669"/>
    <property type="project" value="UniProtKB-SubCell"/>
</dbReference>
<keyword evidence="6" id="KW-0378">Hydrolase</keyword>
<dbReference type="GO" id="GO:0000723">
    <property type="term" value="P:telomere maintenance"/>
    <property type="evidence" value="ECO:0007669"/>
    <property type="project" value="TreeGrafter"/>
</dbReference>
<dbReference type="SUPFAM" id="SSF56281">
    <property type="entry name" value="Metallo-hydrolase/oxidoreductase"/>
    <property type="match status" value="1"/>
</dbReference>
<dbReference type="Pfam" id="PF07522">
    <property type="entry name" value="DRMBL"/>
    <property type="match status" value="1"/>
</dbReference>
<evidence type="ECO:0000256" key="5">
    <source>
        <dbReference type="ARBA" id="ARBA00022763"/>
    </source>
</evidence>
<gene>
    <name evidence="15" type="ORF">Agabi119p4_6810</name>
</gene>
<dbReference type="Gene3D" id="3.60.15.10">
    <property type="entry name" value="Ribonuclease Z/Hydroxyacylglutathione hydrolase-like"/>
    <property type="match status" value="2"/>
</dbReference>
<dbReference type="GO" id="GO:0003684">
    <property type="term" value="F:damaged DNA binding"/>
    <property type="evidence" value="ECO:0007669"/>
    <property type="project" value="TreeGrafter"/>
</dbReference>
<dbReference type="GO" id="GO:0006303">
    <property type="term" value="P:double-strand break repair via nonhomologous end joining"/>
    <property type="evidence" value="ECO:0007669"/>
    <property type="project" value="TreeGrafter"/>
</dbReference>
<dbReference type="EMBL" id="JABXXO010000009">
    <property type="protein sequence ID" value="KAF7770836.1"/>
    <property type="molecule type" value="Genomic_DNA"/>
</dbReference>
<dbReference type="GO" id="GO:0006310">
    <property type="term" value="P:DNA recombination"/>
    <property type="evidence" value="ECO:0007669"/>
    <property type="project" value="UniProtKB-KW"/>
</dbReference>
<evidence type="ECO:0000256" key="8">
    <source>
        <dbReference type="ARBA" id="ARBA00023172"/>
    </source>
</evidence>
<keyword evidence="10" id="KW-0539">Nucleus</keyword>
<keyword evidence="5" id="KW-0227">DNA damage</keyword>
<dbReference type="GO" id="GO:0036297">
    <property type="term" value="P:interstrand cross-link repair"/>
    <property type="evidence" value="ECO:0007669"/>
    <property type="project" value="TreeGrafter"/>
</dbReference>
<evidence type="ECO:0000256" key="7">
    <source>
        <dbReference type="ARBA" id="ARBA00022839"/>
    </source>
</evidence>
<organism evidence="15 16">
    <name type="scientific">Agaricus bisporus var. burnettii</name>
    <dbReference type="NCBI Taxonomy" id="192524"/>
    <lineage>
        <taxon>Eukaryota</taxon>
        <taxon>Fungi</taxon>
        <taxon>Dikarya</taxon>
        <taxon>Basidiomycota</taxon>
        <taxon>Agaricomycotina</taxon>
        <taxon>Agaricomycetes</taxon>
        <taxon>Agaricomycetidae</taxon>
        <taxon>Agaricales</taxon>
        <taxon>Agaricineae</taxon>
        <taxon>Agaricaceae</taxon>
        <taxon>Agaricus</taxon>
    </lineage>
</organism>
<evidence type="ECO:0000313" key="15">
    <source>
        <dbReference type="EMBL" id="KAF7770836.1"/>
    </source>
</evidence>
<reference evidence="15 16" key="1">
    <citation type="journal article" name="Sci. Rep.">
        <title>Telomere-to-telomere assembled and centromere annotated genomes of the two main subspecies of the button mushroom Agaricus bisporus reveal especially polymorphic chromosome ends.</title>
        <authorList>
            <person name="Sonnenberg A.S.M."/>
            <person name="Sedaghat-Telgerd N."/>
            <person name="Lavrijssen B."/>
            <person name="Ohm R.A."/>
            <person name="Hendrickx P.M."/>
            <person name="Scholtmeijer K."/>
            <person name="Baars J.J.P."/>
            <person name="van Peer A."/>
        </authorList>
    </citation>
    <scope>NUCLEOTIDE SEQUENCE [LARGE SCALE GENOMIC DNA]</scope>
    <source>
        <strain evidence="15 16">H119_p4</strain>
    </source>
</reference>
<dbReference type="PANTHER" id="PTHR23240">
    <property type="entry name" value="DNA CROSS-LINK REPAIR PROTEIN PSO2/SNM1-RELATED"/>
    <property type="match status" value="1"/>
</dbReference>
<keyword evidence="3" id="KW-0540">Nuclease</keyword>
<proteinExistence type="inferred from homology"/>
<accession>A0A8H7K9J1</accession>
<keyword evidence="4" id="KW-0255">Endonuclease</keyword>
<dbReference type="GO" id="GO:0035312">
    <property type="term" value="F:5'-3' DNA exonuclease activity"/>
    <property type="evidence" value="ECO:0007669"/>
    <property type="project" value="TreeGrafter"/>
</dbReference>
<evidence type="ECO:0000256" key="6">
    <source>
        <dbReference type="ARBA" id="ARBA00022801"/>
    </source>
</evidence>
<feature type="region of interest" description="Disordered" evidence="13">
    <location>
        <begin position="535"/>
        <end position="560"/>
    </location>
</feature>
<dbReference type="InterPro" id="IPR011084">
    <property type="entry name" value="DRMBL"/>
</dbReference>
<evidence type="ECO:0000256" key="9">
    <source>
        <dbReference type="ARBA" id="ARBA00023204"/>
    </source>
</evidence>
<feature type="region of interest" description="Disordered" evidence="13">
    <location>
        <begin position="484"/>
        <end position="509"/>
    </location>
</feature>
<evidence type="ECO:0000256" key="1">
    <source>
        <dbReference type="ARBA" id="ARBA00004123"/>
    </source>
</evidence>
<evidence type="ECO:0000259" key="14">
    <source>
        <dbReference type="Pfam" id="PF07522"/>
    </source>
</evidence>
<dbReference type="Proteomes" id="UP000629468">
    <property type="component" value="Unassembled WGS sequence"/>
</dbReference>
<evidence type="ECO:0000256" key="4">
    <source>
        <dbReference type="ARBA" id="ARBA00022759"/>
    </source>
</evidence>
<comment type="similarity">
    <text evidence="2">Belongs to the DNA repair metallo-beta-lactamase (DRMBL) family.</text>
</comment>
<evidence type="ECO:0000256" key="11">
    <source>
        <dbReference type="ARBA" id="ARBA00039759"/>
    </source>
</evidence>
<keyword evidence="9" id="KW-0234">DNA repair</keyword>
<evidence type="ECO:0000256" key="12">
    <source>
        <dbReference type="ARBA" id="ARBA00042677"/>
    </source>
</evidence>
<keyword evidence="8" id="KW-0233">DNA recombination</keyword>
<dbReference type="InterPro" id="IPR036866">
    <property type="entry name" value="RibonucZ/Hydroxyglut_hydro"/>
</dbReference>
<evidence type="ECO:0000313" key="16">
    <source>
        <dbReference type="Proteomes" id="UP000629468"/>
    </source>
</evidence>
<keyword evidence="7" id="KW-0269">Exonuclease</keyword>
<evidence type="ECO:0000256" key="2">
    <source>
        <dbReference type="ARBA" id="ARBA00010304"/>
    </source>
</evidence>
<dbReference type="PANTHER" id="PTHR23240:SF8">
    <property type="entry name" value="PROTEIN ARTEMIS"/>
    <property type="match status" value="1"/>
</dbReference>
<dbReference type="AlphaFoldDB" id="A0A8H7K9J1"/>
<feature type="region of interest" description="Disordered" evidence="13">
    <location>
        <begin position="677"/>
        <end position="744"/>
    </location>
</feature>
<evidence type="ECO:0000256" key="10">
    <source>
        <dbReference type="ARBA" id="ARBA00023242"/>
    </source>
</evidence>
<comment type="caution">
    <text evidence="15">The sequence shown here is derived from an EMBL/GenBank/DDBJ whole genome shotgun (WGS) entry which is preliminary data.</text>
</comment>
<feature type="compositionally biased region" description="Low complexity" evidence="13">
    <location>
        <begin position="710"/>
        <end position="738"/>
    </location>
</feature>
<evidence type="ECO:0000256" key="13">
    <source>
        <dbReference type="SAM" id="MobiDB-lite"/>
    </source>
</evidence>
<feature type="compositionally biased region" description="Low complexity" evidence="13">
    <location>
        <begin position="543"/>
        <end position="559"/>
    </location>
</feature>
<protein>
    <recommendedName>
        <fullName evidence="11">Protein artemis</fullName>
    </recommendedName>
    <alternativeName>
        <fullName evidence="12">DNA cross-link repair 1C protein</fullName>
    </alternativeName>
</protein>
<feature type="compositionally biased region" description="Acidic residues" evidence="13">
    <location>
        <begin position="500"/>
        <end position="509"/>
    </location>
</feature>
<evidence type="ECO:0000256" key="3">
    <source>
        <dbReference type="ARBA" id="ARBA00022722"/>
    </source>
</evidence>
<name>A0A8H7K9J1_AGABI</name>
<dbReference type="OMA" id="THTDHIN"/>
<dbReference type="GO" id="GO:0004519">
    <property type="term" value="F:endonuclease activity"/>
    <property type="evidence" value="ECO:0007669"/>
    <property type="project" value="UniProtKB-KW"/>
</dbReference>
<dbReference type="Gene3D" id="3.40.50.12650">
    <property type="match status" value="1"/>
</dbReference>